<keyword evidence="6" id="KW-0812">Transmembrane</keyword>
<dbReference type="Proteomes" id="UP001501169">
    <property type="component" value="Unassembled WGS sequence"/>
</dbReference>
<dbReference type="EMBL" id="BAAAEO010000005">
    <property type="protein sequence ID" value="GAA0562609.1"/>
    <property type="molecule type" value="Genomic_DNA"/>
</dbReference>
<keyword evidence="2" id="KW-0963">Cytoplasm</keyword>
<protein>
    <recommendedName>
        <fullName evidence="9">Tetratricopeptide repeat protein</fullName>
    </recommendedName>
</protein>
<dbReference type="InterPro" id="IPR011990">
    <property type="entry name" value="TPR-like_helical_dom_sf"/>
</dbReference>
<name>A0ABP3PDV0_9GAMM</name>
<organism evidence="7 8">
    <name type="scientific">Rheinheimera aquimaris</name>
    <dbReference type="NCBI Taxonomy" id="412437"/>
    <lineage>
        <taxon>Bacteria</taxon>
        <taxon>Pseudomonadati</taxon>
        <taxon>Pseudomonadota</taxon>
        <taxon>Gammaproteobacteria</taxon>
        <taxon>Chromatiales</taxon>
        <taxon>Chromatiaceae</taxon>
        <taxon>Rheinheimera</taxon>
    </lineage>
</organism>
<dbReference type="SMART" id="SM00028">
    <property type="entry name" value="TPR"/>
    <property type="match status" value="5"/>
</dbReference>
<evidence type="ECO:0000313" key="8">
    <source>
        <dbReference type="Proteomes" id="UP001501169"/>
    </source>
</evidence>
<keyword evidence="6" id="KW-0472">Membrane</keyword>
<dbReference type="SUPFAM" id="SSF48452">
    <property type="entry name" value="TPR-like"/>
    <property type="match status" value="2"/>
</dbReference>
<comment type="similarity">
    <text evidence="5">Belongs to the Rap family.</text>
</comment>
<evidence type="ECO:0000256" key="1">
    <source>
        <dbReference type="ARBA" id="ARBA00004496"/>
    </source>
</evidence>
<proteinExistence type="inferred from homology"/>
<evidence type="ECO:0000256" key="3">
    <source>
        <dbReference type="ARBA" id="ARBA00022737"/>
    </source>
</evidence>
<keyword evidence="8" id="KW-1185">Reference proteome</keyword>
<feature type="transmembrane region" description="Helical" evidence="6">
    <location>
        <begin position="420"/>
        <end position="439"/>
    </location>
</feature>
<dbReference type="InterPro" id="IPR051476">
    <property type="entry name" value="Bac_ResReg_Asp_Phosphatase"/>
</dbReference>
<evidence type="ECO:0000256" key="5">
    <source>
        <dbReference type="ARBA" id="ARBA00038253"/>
    </source>
</evidence>
<dbReference type="PANTHER" id="PTHR46630">
    <property type="entry name" value="TETRATRICOPEPTIDE REPEAT PROTEIN 29"/>
    <property type="match status" value="1"/>
</dbReference>
<reference evidence="8" key="1">
    <citation type="journal article" date="2019" name="Int. J. Syst. Evol. Microbiol.">
        <title>The Global Catalogue of Microorganisms (GCM) 10K type strain sequencing project: providing services to taxonomists for standard genome sequencing and annotation.</title>
        <authorList>
            <consortium name="The Broad Institute Genomics Platform"/>
            <consortium name="The Broad Institute Genome Sequencing Center for Infectious Disease"/>
            <person name="Wu L."/>
            <person name="Ma J."/>
        </authorList>
    </citation>
    <scope>NUCLEOTIDE SEQUENCE [LARGE SCALE GENOMIC DNA]</scope>
    <source>
        <strain evidence="8">JCM 14331</strain>
    </source>
</reference>
<keyword evidence="3" id="KW-0677">Repeat</keyword>
<evidence type="ECO:0000256" key="6">
    <source>
        <dbReference type="SAM" id="Phobius"/>
    </source>
</evidence>
<accession>A0ABP3PDV0</accession>
<keyword evidence="4" id="KW-0802">TPR repeat</keyword>
<comment type="subcellular location">
    <subcellularLocation>
        <location evidence="1">Cytoplasm</location>
    </subcellularLocation>
</comment>
<evidence type="ECO:0000256" key="4">
    <source>
        <dbReference type="ARBA" id="ARBA00022803"/>
    </source>
</evidence>
<evidence type="ECO:0000256" key="2">
    <source>
        <dbReference type="ARBA" id="ARBA00022490"/>
    </source>
</evidence>
<sequence length="460" mass="52513">MFCTGMLLSQAAVATTLPDWLAQVDEQKHQQPEQMLQLLQQHRSELANLTPEVQANWYYQQAALMKALGRHQEQLEAAERGLALLGKEPSLLKVDLLYQLGFALEMQTQYQQAMQHYQQGMELATLLDDEKHVLLGQINHAALLSAQNKEQQALLLLKDTYQRAQPLKDAELLAEINAELGLLYASLAFEQDAIGLLNEALKQYEQLGWQKNQITVLFNLARTYSYLEQYQLSLQTYNQMLQKSLQADDKVNLYHAYLGLAITSSDSGNGDAALSYIDKAEQYLPQLQSTSHISTHHYEKALIYQKLNQSSLAMQQVVLAEQALTDESVAEDSPTRLNVWYLKAQLLAEQGEYQRAYQQLTDFVFLFQDVRDKENELALEQLRLGFDHERQLQQNRLLEQDNELKALRLKEAERDRQVQFLWLAVLGCSTLVLLILLLWQLTRKKSKSIATGAEVSGQTG</sequence>
<dbReference type="PANTHER" id="PTHR46630:SF1">
    <property type="entry name" value="TETRATRICOPEPTIDE REPEAT PROTEIN 29"/>
    <property type="match status" value="1"/>
</dbReference>
<comment type="caution">
    <text evidence="7">The sequence shown here is derived from an EMBL/GenBank/DDBJ whole genome shotgun (WGS) entry which is preliminary data.</text>
</comment>
<dbReference type="Gene3D" id="1.25.40.10">
    <property type="entry name" value="Tetratricopeptide repeat domain"/>
    <property type="match status" value="2"/>
</dbReference>
<gene>
    <name evidence="7" type="ORF">GCM10009098_33450</name>
</gene>
<evidence type="ECO:0008006" key="9">
    <source>
        <dbReference type="Google" id="ProtNLM"/>
    </source>
</evidence>
<dbReference type="InterPro" id="IPR019734">
    <property type="entry name" value="TPR_rpt"/>
</dbReference>
<keyword evidence="6" id="KW-1133">Transmembrane helix</keyword>
<evidence type="ECO:0000313" key="7">
    <source>
        <dbReference type="EMBL" id="GAA0562609.1"/>
    </source>
</evidence>